<evidence type="ECO:0000256" key="2">
    <source>
        <dbReference type="ARBA" id="ARBA00023125"/>
    </source>
</evidence>
<dbReference type="PROSITE" id="PS01124">
    <property type="entry name" value="HTH_ARAC_FAMILY_2"/>
    <property type="match status" value="1"/>
</dbReference>
<dbReference type="PANTHER" id="PTHR43130">
    <property type="entry name" value="ARAC-FAMILY TRANSCRIPTIONAL REGULATOR"/>
    <property type="match status" value="1"/>
</dbReference>
<dbReference type="SMART" id="SM00342">
    <property type="entry name" value="HTH_ARAC"/>
    <property type="match status" value="1"/>
</dbReference>
<dbReference type="Gene3D" id="3.40.50.880">
    <property type="match status" value="1"/>
</dbReference>
<dbReference type="InterPro" id="IPR002818">
    <property type="entry name" value="DJ-1/PfpI"/>
</dbReference>
<dbReference type="CDD" id="cd03137">
    <property type="entry name" value="GATase1_AraC_1"/>
    <property type="match status" value="1"/>
</dbReference>
<reference evidence="5 6" key="1">
    <citation type="submission" date="2024-06" db="EMBL/GenBank/DDBJ databases">
        <title>The Natural Products Discovery Center: Release of the First 8490 Sequenced Strains for Exploring Actinobacteria Biosynthetic Diversity.</title>
        <authorList>
            <person name="Kalkreuter E."/>
            <person name="Kautsar S.A."/>
            <person name="Yang D."/>
            <person name="Bader C.D."/>
            <person name="Teijaro C.N."/>
            <person name="Fluegel L."/>
            <person name="Davis C.M."/>
            <person name="Simpson J.R."/>
            <person name="Lauterbach L."/>
            <person name="Steele A.D."/>
            <person name="Gui C."/>
            <person name="Meng S."/>
            <person name="Li G."/>
            <person name="Viehrig K."/>
            <person name="Ye F."/>
            <person name="Su P."/>
            <person name="Kiefer A.F."/>
            <person name="Nichols A."/>
            <person name="Cepeda A.J."/>
            <person name="Yan W."/>
            <person name="Fan B."/>
            <person name="Jiang Y."/>
            <person name="Adhikari A."/>
            <person name="Zheng C.-J."/>
            <person name="Schuster L."/>
            <person name="Cowan T.M."/>
            <person name="Smanski M.J."/>
            <person name="Chevrette M.G."/>
            <person name="De Carvalho L.P.S."/>
            <person name="Shen B."/>
        </authorList>
    </citation>
    <scope>NUCLEOTIDE SEQUENCE [LARGE SCALE GENOMIC DNA]</scope>
    <source>
        <strain evidence="5 6">NPDC050671</strain>
    </source>
</reference>
<dbReference type="Proteomes" id="UP001551658">
    <property type="component" value="Unassembled WGS sequence"/>
</dbReference>
<feature type="domain" description="HTH araC/xylS-type" evidence="4">
    <location>
        <begin position="210"/>
        <end position="308"/>
    </location>
</feature>
<gene>
    <name evidence="5" type="ORF">AB0H72_06235</name>
</gene>
<evidence type="ECO:0000256" key="3">
    <source>
        <dbReference type="ARBA" id="ARBA00023163"/>
    </source>
</evidence>
<dbReference type="PANTHER" id="PTHR43130:SF3">
    <property type="entry name" value="HTH-TYPE TRANSCRIPTIONAL REGULATOR RV1931C"/>
    <property type="match status" value="1"/>
</dbReference>
<evidence type="ECO:0000259" key="4">
    <source>
        <dbReference type="PROSITE" id="PS01124"/>
    </source>
</evidence>
<dbReference type="PROSITE" id="PS00041">
    <property type="entry name" value="HTH_ARAC_FAMILY_1"/>
    <property type="match status" value="1"/>
</dbReference>
<dbReference type="InterPro" id="IPR018062">
    <property type="entry name" value="HTH_AraC-typ_CS"/>
</dbReference>
<comment type="caution">
    <text evidence="5">The sequence shown here is derived from an EMBL/GenBank/DDBJ whole genome shotgun (WGS) entry which is preliminary data.</text>
</comment>
<keyword evidence="6" id="KW-1185">Reference proteome</keyword>
<dbReference type="RefSeq" id="WP_357974487.1">
    <property type="nucleotide sequence ID" value="NZ_JBFAIH010000002.1"/>
</dbReference>
<dbReference type="InterPro" id="IPR009057">
    <property type="entry name" value="Homeodomain-like_sf"/>
</dbReference>
<evidence type="ECO:0000313" key="6">
    <source>
        <dbReference type="Proteomes" id="UP001551658"/>
    </source>
</evidence>
<dbReference type="Gene3D" id="1.10.10.60">
    <property type="entry name" value="Homeodomain-like"/>
    <property type="match status" value="1"/>
</dbReference>
<dbReference type="SUPFAM" id="SSF52317">
    <property type="entry name" value="Class I glutamine amidotransferase-like"/>
    <property type="match status" value="1"/>
</dbReference>
<accession>A0ABV3F3K4</accession>
<evidence type="ECO:0000256" key="1">
    <source>
        <dbReference type="ARBA" id="ARBA00023015"/>
    </source>
</evidence>
<keyword evidence="1" id="KW-0805">Transcription regulation</keyword>
<sequence length="315" mass="33802">MHSVAVLAVDGVVGFELAIPCQVFSLAPGYRVRVCAQRKKNMIATAAGEEVFAFSSRYGLDDALDAQTVIVPGADPDAVPDPRVLRTVQAAADRGARVASICTGAFVLAAAGLLDGRKATTHWMLADHLADRYPSVTVDPSVLFIDDGTILTSAGVAAGLDLCLHLVRRDRGAAVATDTARQIVMPPQRAGGQAQFIERPAPAAPSDDLGPTLQWMQDNLATPISLADIATKASMSTRSLSRRFRAHTGTTPAQWLLDRRLHRARELLETTALPIEIIARTAGFGSIETFRYHFIRHVGTTPAAYRSTFRTNPPP</sequence>
<proteinExistence type="predicted"/>
<organism evidence="5 6">
    <name type="scientific">Nocardia fusca</name>
    <dbReference type="NCBI Taxonomy" id="941183"/>
    <lineage>
        <taxon>Bacteria</taxon>
        <taxon>Bacillati</taxon>
        <taxon>Actinomycetota</taxon>
        <taxon>Actinomycetes</taxon>
        <taxon>Mycobacteriales</taxon>
        <taxon>Nocardiaceae</taxon>
        <taxon>Nocardia</taxon>
    </lineage>
</organism>
<dbReference type="InterPro" id="IPR018060">
    <property type="entry name" value="HTH_AraC"/>
</dbReference>
<dbReference type="SUPFAM" id="SSF46689">
    <property type="entry name" value="Homeodomain-like"/>
    <property type="match status" value="2"/>
</dbReference>
<dbReference type="Pfam" id="PF12833">
    <property type="entry name" value="HTH_18"/>
    <property type="match status" value="1"/>
</dbReference>
<dbReference type="InterPro" id="IPR052158">
    <property type="entry name" value="INH-QAR"/>
</dbReference>
<dbReference type="EMBL" id="JBFAIH010000002">
    <property type="protein sequence ID" value="MEV0362285.1"/>
    <property type="molecule type" value="Genomic_DNA"/>
</dbReference>
<keyword evidence="2" id="KW-0238">DNA-binding</keyword>
<keyword evidence="3" id="KW-0804">Transcription</keyword>
<name>A0ABV3F3K4_9NOCA</name>
<dbReference type="Pfam" id="PF01965">
    <property type="entry name" value="DJ-1_PfpI"/>
    <property type="match status" value="1"/>
</dbReference>
<evidence type="ECO:0000313" key="5">
    <source>
        <dbReference type="EMBL" id="MEV0362285.1"/>
    </source>
</evidence>
<dbReference type="InterPro" id="IPR029062">
    <property type="entry name" value="Class_I_gatase-like"/>
</dbReference>
<protein>
    <submittedName>
        <fullName evidence="5">Helix-turn-helix domain-containing protein</fullName>
    </submittedName>
</protein>